<dbReference type="EMBL" id="JAUDZG010000001">
    <property type="protein sequence ID" value="KAK3309739.1"/>
    <property type="molecule type" value="Genomic_DNA"/>
</dbReference>
<evidence type="ECO:0000313" key="2">
    <source>
        <dbReference type="Proteomes" id="UP001273166"/>
    </source>
</evidence>
<dbReference type="AlphaFoldDB" id="A0AAJ0M5K7"/>
<reference evidence="1" key="2">
    <citation type="submission" date="2023-06" db="EMBL/GenBank/DDBJ databases">
        <authorList>
            <consortium name="Lawrence Berkeley National Laboratory"/>
            <person name="Mondo S.J."/>
            <person name="Hensen N."/>
            <person name="Bonometti L."/>
            <person name="Westerberg I."/>
            <person name="Brannstrom I.O."/>
            <person name="Guillou S."/>
            <person name="Cros-Aarteil S."/>
            <person name="Calhoun S."/>
            <person name="Haridas S."/>
            <person name="Kuo A."/>
            <person name="Pangilinan J."/>
            <person name="Riley R."/>
            <person name="Labutti K."/>
            <person name="Andreopoulos B."/>
            <person name="Lipzen A."/>
            <person name="Chen C."/>
            <person name="Yanf M."/>
            <person name="Daum C."/>
            <person name="Ng V."/>
            <person name="Clum A."/>
            <person name="Steindorff A."/>
            <person name="Ohm R."/>
            <person name="Martin F."/>
            <person name="Silar P."/>
            <person name="Natvig D."/>
            <person name="Lalanne C."/>
            <person name="Gautier V."/>
            <person name="Ament-Velasquez S.L."/>
            <person name="Kruys A."/>
            <person name="Hutchinson M.I."/>
            <person name="Powell A.J."/>
            <person name="Barry K."/>
            <person name="Miller A.N."/>
            <person name="Grigoriev I.V."/>
            <person name="Debuchy R."/>
            <person name="Gladieux P."/>
            <person name="Thoren M.H."/>
            <person name="Johannesson H."/>
        </authorList>
    </citation>
    <scope>NUCLEOTIDE SEQUENCE</scope>
    <source>
        <strain evidence="1">CBS 333.67</strain>
    </source>
</reference>
<dbReference type="Proteomes" id="UP001273166">
    <property type="component" value="Unassembled WGS sequence"/>
</dbReference>
<proteinExistence type="predicted"/>
<keyword evidence="2" id="KW-1185">Reference proteome</keyword>
<protein>
    <submittedName>
        <fullName evidence="1">Uncharacterized protein</fullName>
    </submittedName>
</protein>
<accession>A0AAJ0M5K7</accession>
<organism evidence="1 2">
    <name type="scientific">Chaetomium strumarium</name>
    <dbReference type="NCBI Taxonomy" id="1170767"/>
    <lineage>
        <taxon>Eukaryota</taxon>
        <taxon>Fungi</taxon>
        <taxon>Dikarya</taxon>
        <taxon>Ascomycota</taxon>
        <taxon>Pezizomycotina</taxon>
        <taxon>Sordariomycetes</taxon>
        <taxon>Sordariomycetidae</taxon>
        <taxon>Sordariales</taxon>
        <taxon>Chaetomiaceae</taxon>
        <taxon>Chaetomium</taxon>
    </lineage>
</organism>
<comment type="caution">
    <text evidence="1">The sequence shown here is derived from an EMBL/GenBank/DDBJ whole genome shotgun (WGS) entry which is preliminary data.</text>
</comment>
<name>A0AAJ0M5K7_9PEZI</name>
<reference evidence="1" key="1">
    <citation type="journal article" date="2023" name="Mol. Phylogenet. Evol.">
        <title>Genome-scale phylogeny and comparative genomics of the fungal order Sordariales.</title>
        <authorList>
            <person name="Hensen N."/>
            <person name="Bonometti L."/>
            <person name="Westerberg I."/>
            <person name="Brannstrom I.O."/>
            <person name="Guillou S."/>
            <person name="Cros-Aarteil S."/>
            <person name="Calhoun S."/>
            <person name="Haridas S."/>
            <person name="Kuo A."/>
            <person name="Mondo S."/>
            <person name="Pangilinan J."/>
            <person name="Riley R."/>
            <person name="LaButti K."/>
            <person name="Andreopoulos B."/>
            <person name="Lipzen A."/>
            <person name="Chen C."/>
            <person name="Yan M."/>
            <person name="Daum C."/>
            <person name="Ng V."/>
            <person name="Clum A."/>
            <person name="Steindorff A."/>
            <person name="Ohm R.A."/>
            <person name="Martin F."/>
            <person name="Silar P."/>
            <person name="Natvig D.O."/>
            <person name="Lalanne C."/>
            <person name="Gautier V."/>
            <person name="Ament-Velasquez S.L."/>
            <person name="Kruys A."/>
            <person name="Hutchinson M.I."/>
            <person name="Powell A.J."/>
            <person name="Barry K."/>
            <person name="Miller A.N."/>
            <person name="Grigoriev I.V."/>
            <person name="Debuchy R."/>
            <person name="Gladieux P."/>
            <person name="Hiltunen Thoren M."/>
            <person name="Johannesson H."/>
        </authorList>
    </citation>
    <scope>NUCLEOTIDE SEQUENCE</scope>
    <source>
        <strain evidence="1">CBS 333.67</strain>
    </source>
</reference>
<dbReference type="RefSeq" id="XP_062725519.1">
    <property type="nucleotide sequence ID" value="XM_062866512.1"/>
</dbReference>
<dbReference type="GeneID" id="87885341"/>
<gene>
    <name evidence="1" type="ORF">B0T15DRAFT_488447</name>
</gene>
<evidence type="ECO:0000313" key="1">
    <source>
        <dbReference type="EMBL" id="KAK3309739.1"/>
    </source>
</evidence>
<sequence>MPTKAAVQMANNTSDNMEDLLRAGFPEPLGLPSRRKGGLVERSDRLVAEYRNKRYILAVQQDPAHGAEHVHGHILFTLLDSSASQVDALLAPFLAALTDLRLPFTNTTSSLPNFQVDERLAAAEQAEVERRRREAALADAYGDRGSLEELERAMRDKSWIADTTVDDSETGRPVMRVRGLNARAFNIDNLPFATFLPPQAAAPRLNQGHCPAQQP</sequence>